<protein>
    <submittedName>
        <fullName evidence="1">Uncharacterized protein</fullName>
    </submittedName>
</protein>
<dbReference type="EMBL" id="JASAOG010000003">
    <property type="protein sequence ID" value="KAK0069133.1"/>
    <property type="molecule type" value="Genomic_DNA"/>
</dbReference>
<dbReference type="Proteomes" id="UP001233172">
    <property type="component" value="Unassembled WGS sequence"/>
</dbReference>
<gene>
    <name evidence="1" type="ORF">Bpfe_001315</name>
</gene>
<keyword evidence="2" id="KW-1185">Reference proteome</keyword>
<proteinExistence type="predicted"/>
<comment type="caution">
    <text evidence="1">The sequence shown here is derived from an EMBL/GenBank/DDBJ whole genome shotgun (WGS) entry which is preliminary data.</text>
</comment>
<evidence type="ECO:0000313" key="2">
    <source>
        <dbReference type="Proteomes" id="UP001233172"/>
    </source>
</evidence>
<accession>A0AAD8CAJ3</accession>
<evidence type="ECO:0000313" key="1">
    <source>
        <dbReference type="EMBL" id="KAK0069133.1"/>
    </source>
</evidence>
<reference evidence="1" key="1">
    <citation type="journal article" date="2023" name="PLoS Negl. Trop. Dis.">
        <title>A genome sequence for Biomphalaria pfeifferi, the major vector snail for the human-infecting parasite Schistosoma mansoni.</title>
        <authorList>
            <person name="Bu L."/>
            <person name="Lu L."/>
            <person name="Laidemitt M.R."/>
            <person name="Zhang S.M."/>
            <person name="Mutuku M."/>
            <person name="Mkoji G."/>
            <person name="Steinauer M."/>
            <person name="Loker E.S."/>
        </authorList>
    </citation>
    <scope>NUCLEOTIDE SEQUENCE</scope>
    <source>
        <strain evidence="1">KasaAsao</strain>
    </source>
</reference>
<name>A0AAD8CAJ3_BIOPF</name>
<organism evidence="1 2">
    <name type="scientific">Biomphalaria pfeifferi</name>
    <name type="common">Bloodfluke planorb</name>
    <name type="synonym">Freshwater snail</name>
    <dbReference type="NCBI Taxonomy" id="112525"/>
    <lineage>
        <taxon>Eukaryota</taxon>
        <taxon>Metazoa</taxon>
        <taxon>Spiralia</taxon>
        <taxon>Lophotrochozoa</taxon>
        <taxon>Mollusca</taxon>
        <taxon>Gastropoda</taxon>
        <taxon>Heterobranchia</taxon>
        <taxon>Euthyneura</taxon>
        <taxon>Panpulmonata</taxon>
        <taxon>Hygrophila</taxon>
        <taxon>Lymnaeoidea</taxon>
        <taxon>Planorbidae</taxon>
        <taxon>Biomphalaria</taxon>
    </lineage>
</organism>
<dbReference type="AlphaFoldDB" id="A0AAD8CAJ3"/>
<reference evidence="1" key="2">
    <citation type="submission" date="2023-04" db="EMBL/GenBank/DDBJ databases">
        <authorList>
            <person name="Bu L."/>
            <person name="Lu L."/>
            <person name="Laidemitt M.R."/>
            <person name="Zhang S.M."/>
            <person name="Mutuku M."/>
            <person name="Mkoji G."/>
            <person name="Steinauer M."/>
            <person name="Loker E.S."/>
        </authorList>
    </citation>
    <scope>NUCLEOTIDE SEQUENCE</scope>
    <source>
        <strain evidence="1">KasaAsao</strain>
        <tissue evidence="1">Whole Snail</tissue>
    </source>
</reference>
<sequence>MSDRIESLQKYNECELNALLSLLKLTKTETEAEDWVRQNDTRRDDKNIFSHIYCLYDLNGHLKIHPIAYAKLCKEDKDEIMDKTELLRSERLTFSDLKDLVKSNKFQSILKSFDLQLDREIVEKEITLSKLFTSDSLRDVKINGKPIFANIKPFEIKRIYDVFWRNSRMTKYIQIAKIFAELKPVDNISDFCACGEYIYYELVKMINRETRSLKQETEILETFLQDESVRNDDIKRYTDIVNTFKLLILTEGFAFLKSYDSCESFCKALGQSLSF</sequence>